<evidence type="ECO:0000313" key="6">
    <source>
        <dbReference type="EMBL" id="KXB38530.1"/>
    </source>
</evidence>
<protein>
    <submittedName>
        <fullName evidence="6">Transcriptional regulator, TetR family</fullName>
    </submittedName>
</protein>
<dbReference type="Gene3D" id="1.10.357.10">
    <property type="entry name" value="Tetracycline Repressor, domain 2"/>
    <property type="match status" value="1"/>
</dbReference>
<dbReference type="InterPro" id="IPR023772">
    <property type="entry name" value="DNA-bd_HTH_TetR-type_CS"/>
</dbReference>
<sequence>MNPKVSSKEEILATCREIVSTEGLNQLTVRRVADEAGIALGSIYNYFGSKEELILETIGSIWRIILKDCLQIRTEQTLCDYLGALYQVIQAGEKQFPGFLMGHGQLLKGAGKKTGQERMQGVFKQFEKNMTACLLQDSQIRSDLWDEELNVEKFTQMIFPLFMDSLTKGSPSFEDLKILVNHYLYR</sequence>
<reference evidence="6 7" key="1">
    <citation type="submission" date="2016-01" db="EMBL/GenBank/DDBJ databases">
        <authorList>
            <person name="Oliw E.H."/>
        </authorList>
    </citation>
    <scope>NUCLEOTIDE SEQUENCE [LARGE SCALE GENOMIC DNA]</scope>
    <source>
        <strain evidence="6 7">KA00635</strain>
    </source>
</reference>
<evidence type="ECO:0000256" key="1">
    <source>
        <dbReference type="ARBA" id="ARBA00023015"/>
    </source>
</evidence>
<dbReference type="PRINTS" id="PR00455">
    <property type="entry name" value="HTHTETR"/>
</dbReference>
<dbReference type="EMBL" id="LSCQ01000001">
    <property type="protein sequence ID" value="KXB38530.1"/>
    <property type="molecule type" value="Genomic_DNA"/>
</dbReference>
<evidence type="ECO:0000256" key="3">
    <source>
        <dbReference type="ARBA" id="ARBA00023163"/>
    </source>
</evidence>
<comment type="caution">
    <text evidence="6">The sequence shown here is derived from an EMBL/GenBank/DDBJ whole genome shotgun (WGS) entry which is preliminary data.</text>
</comment>
<evidence type="ECO:0000256" key="2">
    <source>
        <dbReference type="ARBA" id="ARBA00023125"/>
    </source>
</evidence>
<dbReference type="Pfam" id="PF00440">
    <property type="entry name" value="TetR_N"/>
    <property type="match status" value="1"/>
</dbReference>
<organism evidence="6 7">
    <name type="scientific">Aerococcus christensenii</name>
    <dbReference type="NCBI Taxonomy" id="87541"/>
    <lineage>
        <taxon>Bacteria</taxon>
        <taxon>Bacillati</taxon>
        <taxon>Bacillota</taxon>
        <taxon>Bacilli</taxon>
        <taxon>Lactobacillales</taxon>
        <taxon>Aerococcaceae</taxon>
        <taxon>Aerococcus</taxon>
    </lineage>
</organism>
<keyword evidence="3" id="KW-0804">Transcription</keyword>
<dbReference type="InterPro" id="IPR001647">
    <property type="entry name" value="HTH_TetR"/>
</dbReference>
<dbReference type="PROSITE" id="PS50977">
    <property type="entry name" value="HTH_TETR_2"/>
    <property type="match status" value="1"/>
</dbReference>
<evidence type="ECO:0000259" key="5">
    <source>
        <dbReference type="PROSITE" id="PS50977"/>
    </source>
</evidence>
<accession>A0A133Y5M4</accession>
<keyword evidence="1" id="KW-0805">Transcription regulation</keyword>
<dbReference type="RefSeq" id="WP_060936244.1">
    <property type="nucleotide sequence ID" value="NZ_JASOZP010000020.1"/>
</dbReference>
<dbReference type="STRING" id="87541.AWM71_00445"/>
<dbReference type="InterPro" id="IPR009057">
    <property type="entry name" value="Homeodomain-like_sf"/>
</dbReference>
<dbReference type="PROSITE" id="PS01081">
    <property type="entry name" value="HTH_TETR_1"/>
    <property type="match status" value="1"/>
</dbReference>
<dbReference type="AlphaFoldDB" id="A0A133Y5M4"/>
<feature type="domain" description="HTH tetR-type" evidence="5">
    <location>
        <begin position="5"/>
        <end position="65"/>
    </location>
</feature>
<dbReference type="GO" id="GO:0003700">
    <property type="term" value="F:DNA-binding transcription factor activity"/>
    <property type="evidence" value="ECO:0007669"/>
    <property type="project" value="TreeGrafter"/>
</dbReference>
<dbReference type="PATRIC" id="fig|87541.4.peg.17"/>
<dbReference type="Proteomes" id="UP000070422">
    <property type="component" value="Unassembled WGS sequence"/>
</dbReference>
<dbReference type="PANTHER" id="PTHR30055:SF234">
    <property type="entry name" value="HTH-TYPE TRANSCRIPTIONAL REGULATOR BETI"/>
    <property type="match status" value="1"/>
</dbReference>
<dbReference type="OrthoDB" id="9812993at2"/>
<gene>
    <name evidence="6" type="ORF">HMPREF3187_00016</name>
</gene>
<dbReference type="SUPFAM" id="SSF46689">
    <property type="entry name" value="Homeodomain-like"/>
    <property type="match status" value="1"/>
</dbReference>
<evidence type="ECO:0000313" key="7">
    <source>
        <dbReference type="Proteomes" id="UP000070422"/>
    </source>
</evidence>
<dbReference type="GO" id="GO:0000976">
    <property type="term" value="F:transcription cis-regulatory region binding"/>
    <property type="evidence" value="ECO:0007669"/>
    <property type="project" value="TreeGrafter"/>
</dbReference>
<name>A0A133Y5M4_9LACT</name>
<keyword evidence="2 4" id="KW-0238">DNA-binding</keyword>
<dbReference type="PANTHER" id="PTHR30055">
    <property type="entry name" value="HTH-TYPE TRANSCRIPTIONAL REGULATOR RUTR"/>
    <property type="match status" value="1"/>
</dbReference>
<feature type="DNA-binding region" description="H-T-H motif" evidence="4">
    <location>
        <begin position="28"/>
        <end position="47"/>
    </location>
</feature>
<proteinExistence type="predicted"/>
<dbReference type="InterPro" id="IPR050109">
    <property type="entry name" value="HTH-type_TetR-like_transc_reg"/>
</dbReference>
<evidence type="ECO:0000256" key="4">
    <source>
        <dbReference type="PROSITE-ProRule" id="PRU00335"/>
    </source>
</evidence>